<sequence>MLKTIEPPKRDRPQTTGKHMTHKSIIFKVERHALLEMVDMPYGIRSPVFPLEIMYLASKSQNGVVIHYINSPIVDDDDDDDEEEADEEEENEYEVDDEDGGGGGGFGVHDDIDFNYVL</sequence>
<dbReference type="EMBL" id="OIVN01005466">
    <property type="protein sequence ID" value="SPD22618.1"/>
    <property type="molecule type" value="Genomic_DNA"/>
</dbReference>
<gene>
    <name evidence="3" type="ORF">FSB_LOCUS50500</name>
    <name evidence="2" type="ORF">FSB_LOCUS5411</name>
</gene>
<organism evidence="2">
    <name type="scientific">Fagus sylvatica</name>
    <name type="common">Beechnut</name>
    <dbReference type="NCBI Taxonomy" id="28930"/>
    <lineage>
        <taxon>Eukaryota</taxon>
        <taxon>Viridiplantae</taxon>
        <taxon>Streptophyta</taxon>
        <taxon>Embryophyta</taxon>
        <taxon>Tracheophyta</taxon>
        <taxon>Spermatophyta</taxon>
        <taxon>Magnoliopsida</taxon>
        <taxon>eudicotyledons</taxon>
        <taxon>Gunneridae</taxon>
        <taxon>Pentapetalae</taxon>
        <taxon>rosids</taxon>
        <taxon>fabids</taxon>
        <taxon>Fagales</taxon>
        <taxon>Fagaceae</taxon>
        <taxon>Fagus</taxon>
    </lineage>
</organism>
<accession>A0A2N9ESL0</accession>
<reference evidence="2" key="1">
    <citation type="submission" date="2018-02" db="EMBL/GenBank/DDBJ databases">
        <authorList>
            <person name="Cohen D.B."/>
            <person name="Kent A.D."/>
        </authorList>
    </citation>
    <scope>NUCLEOTIDE SEQUENCE</scope>
</reference>
<evidence type="ECO:0000313" key="2">
    <source>
        <dbReference type="EMBL" id="SPC77529.1"/>
    </source>
</evidence>
<feature type="region of interest" description="Disordered" evidence="1">
    <location>
        <begin position="1"/>
        <end position="21"/>
    </location>
</feature>
<dbReference type="AlphaFoldDB" id="A0A2N9ESL0"/>
<evidence type="ECO:0000256" key="1">
    <source>
        <dbReference type="SAM" id="MobiDB-lite"/>
    </source>
</evidence>
<feature type="compositionally biased region" description="Acidic residues" evidence="1">
    <location>
        <begin position="74"/>
        <end position="100"/>
    </location>
</feature>
<name>A0A2N9ESL0_FAGSY</name>
<dbReference type="EMBL" id="OIVN01000278">
    <property type="protein sequence ID" value="SPC77529.1"/>
    <property type="molecule type" value="Genomic_DNA"/>
</dbReference>
<evidence type="ECO:0000313" key="3">
    <source>
        <dbReference type="EMBL" id="SPD22618.1"/>
    </source>
</evidence>
<proteinExistence type="predicted"/>
<protein>
    <submittedName>
        <fullName evidence="2">Uncharacterized protein</fullName>
    </submittedName>
</protein>
<feature type="region of interest" description="Disordered" evidence="1">
    <location>
        <begin position="71"/>
        <end position="112"/>
    </location>
</feature>
<feature type="compositionally biased region" description="Basic and acidic residues" evidence="1">
    <location>
        <begin position="1"/>
        <end position="13"/>
    </location>
</feature>